<dbReference type="EMBL" id="AP023356">
    <property type="protein sequence ID" value="BCJ42206.1"/>
    <property type="molecule type" value="Genomic_DNA"/>
</dbReference>
<dbReference type="InterPro" id="IPR002734">
    <property type="entry name" value="RibDG_C"/>
</dbReference>
<protein>
    <recommendedName>
        <fullName evidence="4">Bacterial bifunctional deaminase-reductase C-terminal domain-containing protein</fullName>
    </recommendedName>
</protein>
<keyword evidence="2" id="KW-0521">NADP</keyword>
<dbReference type="Proteomes" id="UP000676967">
    <property type="component" value="Chromosome"/>
</dbReference>
<dbReference type="InterPro" id="IPR024072">
    <property type="entry name" value="DHFR-like_dom_sf"/>
</dbReference>
<dbReference type="InterPro" id="IPR050765">
    <property type="entry name" value="Riboflavin_Biosynth_HTPR"/>
</dbReference>
<evidence type="ECO:0000256" key="1">
    <source>
        <dbReference type="ARBA" id="ARBA00005104"/>
    </source>
</evidence>
<feature type="domain" description="Bacterial bifunctional deaminase-reductase C-terminal" evidence="4">
    <location>
        <begin position="21"/>
        <end position="221"/>
    </location>
</feature>
<reference evidence="5 6" key="1">
    <citation type="submission" date="2020-08" db="EMBL/GenBank/DDBJ databases">
        <title>Whole genome shotgun sequence of Actinoplanes ianthinogenes NBRC 13996.</title>
        <authorList>
            <person name="Komaki H."/>
            <person name="Tamura T."/>
        </authorList>
    </citation>
    <scope>NUCLEOTIDE SEQUENCE [LARGE SCALE GENOMIC DNA]</scope>
    <source>
        <strain evidence="5 6">NBRC 13996</strain>
    </source>
</reference>
<evidence type="ECO:0000313" key="5">
    <source>
        <dbReference type="EMBL" id="BCJ42206.1"/>
    </source>
</evidence>
<evidence type="ECO:0000313" key="6">
    <source>
        <dbReference type="Proteomes" id="UP000676967"/>
    </source>
</evidence>
<proteinExistence type="predicted"/>
<keyword evidence="6" id="KW-1185">Reference proteome</keyword>
<accession>A0ABN6CCZ3</accession>
<name>A0ABN6CCZ3_9ACTN</name>
<dbReference type="SUPFAM" id="SSF53597">
    <property type="entry name" value="Dihydrofolate reductase-like"/>
    <property type="match status" value="1"/>
</dbReference>
<evidence type="ECO:0000259" key="4">
    <source>
        <dbReference type="Pfam" id="PF01872"/>
    </source>
</evidence>
<sequence length="233" mass="24908">MIPLPEDRDGLVARYPRHERPTLRANFIASADGAVSVDGLSAGLQGPGDKEVFDTLRMVCDALVVAAGTVRAERYDALRLTADDRAWRRAQGLPEFPLMVIVSGSLDLDPAQLIFSDAPVRPIVLTHRAAPVAPIGEVAEVIAVGDERVDLAAGVRLLHERGATQLLCEGGPALLGSMIAADLVDELCLTVAPLLIGGRAGRIATGPPSPPRRMSLRHALTRDDMLFLRYARS</sequence>
<dbReference type="RefSeq" id="WP_189336517.1">
    <property type="nucleotide sequence ID" value="NZ_AP023356.1"/>
</dbReference>
<keyword evidence="3" id="KW-0560">Oxidoreductase</keyword>
<organism evidence="5 6">
    <name type="scientific">Actinoplanes ianthinogenes</name>
    <dbReference type="NCBI Taxonomy" id="122358"/>
    <lineage>
        <taxon>Bacteria</taxon>
        <taxon>Bacillati</taxon>
        <taxon>Actinomycetota</taxon>
        <taxon>Actinomycetes</taxon>
        <taxon>Micromonosporales</taxon>
        <taxon>Micromonosporaceae</taxon>
        <taxon>Actinoplanes</taxon>
    </lineage>
</organism>
<evidence type="ECO:0000256" key="3">
    <source>
        <dbReference type="ARBA" id="ARBA00023002"/>
    </source>
</evidence>
<dbReference type="Pfam" id="PF01872">
    <property type="entry name" value="RibD_C"/>
    <property type="match status" value="1"/>
</dbReference>
<evidence type="ECO:0000256" key="2">
    <source>
        <dbReference type="ARBA" id="ARBA00022857"/>
    </source>
</evidence>
<comment type="pathway">
    <text evidence="1">Cofactor biosynthesis; riboflavin biosynthesis.</text>
</comment>
<dbReference type="Gene3D" id="3.40.430.10">
    <property type="entry name" value="Dihydrofolate Reductase, subunit A"/>
    <property type="match status" value="1"/>
</dbReference>
<gene>
    <name evidence="5" type="ORF">Aiant_28630</name>
</gene>
<dbReference type="PANTHER" id="PTHR38011">
    <property type="entry name" value="DIHYDROFOLATE REDUCTASE FAMILY PROTEIN (AFU_ORTHOLOGUE AFUA_8G06820)"/>
    <property type="match status" value="1"/>
</dbReference>
<dbReference type="PANTHER" id="PTHR38011:SF7">
    <property type="entry name" value="2,5-DIAMINO-6-RIBOSYLAMINO-4(3H)-PYRIMIDINONE 5'-PHOSPHATE REDUCTASE"/>
    <property type="match status" value="1"/>
</dbReference>